<dbReference type="InterPro" id="IPR008930">
    <property type="entry name" value="Terpenoid_cyclase/PrenylTrfase"/>
</dbReference>
<sequence>MSGQVLASPLGQFPELENRPVVKYHPSIWGDQFMSYTPEDEVTRACKEKQLEDLKEEIRRKLMNTAGNTSQKLKFIDAVQRLGVAYHFEREIEEVLQHIYDSYPNGDDMEGGIYNVALQFRLLRQAGFNISCGLFNEFKDEKGNFKKALVSDVRGMLGLYEAAHLRVHGEDILDEALALTTTHLRSMVEHLEYPFAEQVAHALKQPIRKGLERLEARWYISIYQDETSHDRTLLKLAKLDFNLVQSLHKEELSNITRWWKQLNFATKLPFARDRLVEGYFWILGVFFEPQYAWARRIVTKTIAMTSTMDDIYDAYGTFEELELFTEAIERWDINSIDHLPEYMKHFYVALLDVYKEIEEEMEKEGNQYRVQYAIEAMKKQVRAYFHEAKWLHEGRIPTMEEYMSIARVSSGYPMLTATSFIGMGKIVTKEAFDWVISDPKIVTASAVIARLMDDITSHKFEQKRGHVASGVECYMKQYGASEEEVYDKFQKQVVDAWKDTNEEFLRPTAVPMPLLMRVLNLSRVMYVIYTGGDGYTHVGKVMKNNVASLLIHPIA</sequence>
<evidence type="ECO:0000259" key="3">
    <source>
        <dbReference type="Pfam" id="PF01397"/>
    </source>
</evidence>
<dbReference type="Gene3D" id="1.10.600.10">
    <property type="entry name" value="Farnesyl Diphosphate Synthase"/>
    <property type="match status" value="1"/>
</dbReference>
<feature type="domain" description="Terpene synthase N-terminal" evidence="3">
    <location>
        <begin position="28"/>
        <end position="203"/>
    </location>
</feature>
<dbReference type="Pfam" id="PF01397">
    <property type="entry name" value="Terpene_synth"/>
    <property type="match status" value="1"/>
</dbReference>
<gene>
    <name evidence="5" type="ORF">VitviT2T_029120</name>
</gene>
<dbReference type="InterPro" id="IPR034741">
    <property type="entry name" value="Terpene_cyclase-like_1_C"/>
</dbReference>
<accession>A0ABY9DYY5</accession>
<dbReference type="SFLD" id="SFLDS00005">
    <property type="entry name" value="Isoprenoid_Synthase_Type_I"/>
    <property type="match status" value="1"/>
</dbReference>
<dbReference type="SFLD" id="SFLDG01019">
    <property type="entry name" value="Terpene_Cyclase_Like_1_C_Termi"/>
    <property type="match status" value="1"/>
</dbReference>
<dbReference type="SFLD" id="SFLDG01604">
    <property type="entry name" value="Terpene_Cyclase_Like_1_C_Termi"/>
    <property type="match status" value="1"/>
</dbReference>
<dbReference type="InterPro" id="IPR008949">
    <property type="entry name" value="Isoprenoid_synthase_dom_sf"/>
</dbReference>
<dbReference type="SUPFAM" id="SSF48576">
    <property type="entry name" value="Terpenoid synthases"/>
    <property type="match status" value="1"/>
</dbReference>
<dbReference type="Gene3D" id="1.50.10.130">
    <property type="entry name" value="Terpene synthase, N-terminal domain"/>
    <property type="match status" value="1"/>
</dbReference>
<dbReference type="PANTHER" id="PTHR31225:SF241">
    <property type="entry name" value="TERPENE SYNTHASE FAMILY, METAL-BINDING DOMAIN PROTEIN"/>
    <property type="match status" value="1"/>
</dbReference>
<dbReference type="PANTHER" id="PTHR31225">
    <property type="entry name" value="OS04G0344100 PROTEIN-RELATED"/>
    <property type="match status" value="1"/>
</dbReference>
<keyword evidence="6" id="KW-1185">Reference proteome</keyword>
<feature type="domain" description="Terpene synthase metal-binding" evidence="4">
    <location>
        <begin position="260"/>
        <end position="499"/>
    </location>
</feature>
<dbReference type="EMBL" id="CP126665">
    <property type="protein sequence ID" value="WKA11641.1"/>
    <property type="molecule type" value="Genomic_DNA"/>
</dbReference>
<evidence type="ECO:0000256" key="2">
    <source>
        <dbReference type="ARBA" id="ARBA00022842"/>
    </source>
</evidence>
<evidence type="ECO:0008006" key="7">
    <source>
        <dbReference type="Google" id="ProtNLM"/>
    </source>
</evidence>
<keyword evidence="1" id="KW-0479">Metal-binding</keyword>
<name>A0ABY9DYY5_VITVI</name>
<keyword evidence="2" id="KW-0460">Magnesium</keyword>
<dbReference type="SUPFAM" id="SSF48239">
    <property type="entry name" value="Terpenoid cyclases/Protein prenyltransferases"/>
    <property type="match status" value="1"/>
</dbReference>
<evidence type="ECO:0000313" key="6">
    <source>
        <dbReference type="Proteomes" id="UP001227230"/>
    </source>
</evidence>
<dbReference type="InterPro" id="IPR050148">
    <property type="entry name" value="Terpene_synthase-like"/>
</dbReference>
<evidence type="ECO:0000259" key="4">
    <source>
        <dbReference type="Pfam" id="PF03936"/>
    </source>
</evidence>
<dbReference type="InterPro" id="IPR044814">
    <property type="entry name" value="Terpene_cyclase_plant_C1"/>
</dbReference>
<proteinExistence type="predicted"/>
<dbReference type="InterPro" id="IPR005630">
    <property type="entry name" value="Terpene_synthase_metal-bd"/>
</dbReference>
<dbReference type="InterPro" id="IPR036965">
    <property type="entry name" value="Terpene_synth_N_sf"/>
</dbReference>
<dbReference type="Proteomes" id="UP001227230">
    <property type="component" value="Chromosome 18"/>
</dbReference>
<evidence type="ECO:0000313" key="5">
    <source>
        <dbReference type="EMBL" id="WKA11641.1"/>
    </source>
</evidence>
<reference evidence="5 6" key="1">
    <citation type="journal article" date="2023" name="Hortic Res">
        <title>The complete reference genome for grapevine (Vitis vinifera L.) genetics and breeding.</title>
        <authorList>
            <person name="Shi X."/>
            <person name="Cao S."/>
            <person name="Wang X."/>
            <person name="Huang S."/>
            <person name="Wang Y."/>
            <person name="Liu Z."/>
            <person name="Liu W."/>
            <person name="Leng X."/>
            <person name="Peng Y."/>
            <person name="Wang N."/>
            <person name="Wang Y."/>
            <person name="Ma Z."/>
            <person name="Xu X."/>
            <person name="Zhang F."/>
            <person name="Xue H."/>
            <person name="Zhong H."/>
            <person name="Wang Y."/>
            <person name="Zhang K."/>
            <person name="Velt A."/>
            <person name="Avia K."/>
            <person name="Holtgrawe D."/>
            <person name="Grimplet J."/>
            <person name="Matus J.T."/>
            <person name="Ware D."/>
            <person name="Wu X."/>
            <person name="Wang H."/>
            <person name="Liu C."/>
            <person name="Fang Y."/>
            <person name="Rustenholz C."/>
            <person name="Cheng Z."/>
            <person name="Xiao H."/>
            <person name="Zhou Y."/>
        </authorList>
    </citation>
    <scope>NUCLEOTIDE SEQUENCE [LARGE SCALE GENOMIC DNA]</scope>
    <source>
        <strain evidence="6">cv. Pinot noir / PN40024</strain>
        <tissue evidence="5">Leaf</tissue>
    </source>
</reference>
<dbReference type="InterPro" id="IPR001906">
    <property type="entry name" value="Terpene_synth_N"/>
</dbReference>
<dbReference type="Pfam" id="PF03936">
    <property type="entry name" value="Terpene_synth_C"/>
    <property type="match status" value="1"/>
</dbReference>
<evidence type="ECO:0000256" key="1">
    <source>
        <dbReference type="ARBA" id="ARBA00022723"/>
    </source>
</evidence>
<organism evidence="5 6">
    <name type="scientific">Vitis vinifera</name>
    <name type="common">Grape</name>
    <dbReference type="NCBI Taxonomy" id="29760"/>
    <lineage>
        <taxon>Eukaryota</taxon>
        <taxon>Viridiplantae</taxon>
        <taxon>Streptophyta</taxon>
        <taxon>Embryophyta</taxon>
        <taxon>Tracheophyta</taxon>
        <taxon>Spermatophyta</taxon>
        <taxon>Magnoliopsida</taxon>
        <taxon>eudicotyledons</taxon>
        <taxon>Gunneridae</taxon>
        <taxon>Pentapetalae</taxon>
        <taxon>rosids</taxon>
        <taxon>Vitales</taxon>
        <taxon>Vitaceae</taxon>
        <taxon>Viteae</taxon>
        <taxon>Vitis</taxon>
    </lineage>
</organism>
<protein>
    <recommendedName>
        <fullName evidence="7">Valencene synthase</fullName>
    </recommendedName>
</protein>
<dbReference type="CDD" id="cd00684">
    <property type="entry name" value="Terpene_cyclase_plant_C1"/>
    <property type="match status" value="1"/>
</dbReference>